<name>A0ABW9YR01_9GAMM</name>
<organism evidence="4 5">
    <name type="scientific">Photobacterium alginatilyticum</name>
    <dbReference type="NCBI Taxonomy" id="1775171"/>
    <lineage>
        <taxon>Bacteria</taxon>
        <taxon>Pseudomonadati</taxon>
        <taxon>Pseudomonadota</taxon>
        <taxon>Gammaproteobacteria</taxon>
        <taxon>Vibrionales</taxon>
        <taxon>Vibrionaceae</taxon>
        <taxon>Photobacterium</taxon>
    </lineage>
</organism>
<dbReference type="PANTHER" id="PTHR34720">
    <property type="entry name" value="MICROCYSTIN DEPENDENT PROTEIN"/>
    <property type="match status" value="1"/>
</dbReference>
<dbReference type="Pfam" id="PF05345">
    <property type="entry name" value="He_PIG"/>
    <property type="match status" value="2"/>
</dbReference>
<feature type="region of interest" description="Disordered" evidence="2">
    <location>
        <begin position="1653"/>
        <end position="1675"/>
    </location>
</feature>
<feature type="non-terminal residue" evidence="4">
    <location>
        <position position="1"/>
    </location>
</feature>
<dbReference type="InterPro" id="IPR038081">
    <property type="entry name" value="CalX-like_sf"/>
</dbReference>
<proteinExistence type="predicted"/>
<dbReference type="SUPFAM" id="SSF141072">
    <property type="entry name" value="CalX-like"/>
    <property type="match status" value="1"/>
</dbReference>
<dbReference type="Pfam" id="PF17803">
    <property type="entry name" value="Cadherin_4"/>
    <property type="match status" value="1"/>
</dbReference>
<dbReference type="InterPro" id="IPR015919">
    <property type="entry name" value="Cadherin-like_sf"/>
</dbReference>
<dbReference type="Proteomes" id="UP000738517">
    <property type="component" value="Unassembled WGS sequence"/>
</dbReference>
<dbReference type="InterPro" id="IPR027385">
    <property type="entry name" value="Beta-barrel_OMP"/>
</dbReference>
<evidence type="ECO:0000256" key="2">
    <source>
        <dbReference type="SAM" id="MobiDB-lite"/>
    </source>
</evidence>
<dbReference type="InterPro" id="IPR040853">
    <property type="entry name" value="RapA2_cadherin-like"/>
</dbReference>
<comment type="caution">
    <text evidence="4">The sequence shown here is derived from an EMBL/GenBank/DDBJ whole genome shotgun (WGS) entry which is preliminary data.</text>
</comment>
<dbReference type="Pfam" id="PF13505">
    <property type="entry name" value="OMP_b-brl"/>
    <property type="match status" value="1"/>
</dbReference>
<keyword evidence="5" id="KW-1185">Reference proteome</keyword>
<feature type="domain" description="Dystroglycan-type cadherin-like" evidence="3">
    <location>
        <begin position="998"/>
        <end position="1091"/>
    </location>
</feature>
<dbReference type="InterPro" id="IPR006644">
    <property type="entry name" value="Cadg"/>
</dbReference>
<dbReference type="InterPro" id="IPR013783">
    <property type="entry name" value="Ig-like_fold"/>
</dbReference>
<dbReference type="NCBIfam" id="TIGR01965">
    <property type="entry name" value="VCBS_repeat"/>
    <property type="match status" value="2"/>
</dbReference>
<sequence>TLSVTVTDSAGNAATAVTDTATLDKTRPTVTTFSASDTQLKVGETATISIVLSEASSDFNIGDISVTGGELSNFVSTSATQYSVLFTPTADSEATATLDINADSFTDAAGNGNTAATQLSLTVDTQAPSGHSVVIDQALINRDNEAALSFTVSGLESAGSFTYQISDGTNSVSGASPVAVDAVSEQVTGFDVSSLAEGTLTLSVVVSDEAGNAAASISATVVKKYNVAPQLSGTPATTVNEDAAYSFTPTLTDPDQGDTHTYSIENKPDWAEFDTSTGALTGTPDDAAVGTYSNVQIKVSDGTDEVTLDSFNIEVVNTNDAPVGQNFSFTLDEAATLTVVTANGLLSNAADDDTDSGDTLTVSVVTGPQYGQLNLSEDGSFSYQHDGSENHSDSFTFQVVDASSARSETRSVNLAMNAVADAPVTVNDTATTNEDVAVIIKLLDNDYDPENDMVASSAAVVSQPGKGSVTITNGIATYTPNTNANGQDSFTYTVKDALLNTSSEATVTVTITAVNDLPAAGNLSTTVNEDTATEALVVRDAASDVEDGKPTGDITLATEPTIGSVTIDQAAGTLVYTPDLNEVGTDTFTYTITDSEGGVSEPATVTVNIGAVNDRPIAGNDSVTTDEDVAATLAILTNDSDIEDQSFTKANITLEDQGDGAGNYAKAEVTIQDDGSLAITPRANENGTFSFTYTLTDSEGLQSEPATVTVILTPVNDAPVAVGNTAELQEEGSFEVNVLGNDTDVDTNDRFDLTSVTVVQSPANGQVEVTSTGAIVYTANANYFGDDTFTYTVKDAAGAVSNEATVTMTVTPVNDAPVATPQSQTLDEDTTLTLTLSGTDIEDDALVYSITESTSNGELEQLSENSWRYTPNTHFNGADSFKFKVNDGELDSEPVEVSLTVNPVNDAPSVQSLSVGGDEDKALTMTLTGSDVENSSLTYQLVTPPENGSALLSGNEVTYQADANFFGQDSFTYKANDGELDSVPATVTITIAGVNDAPTISGTPDTSVDEDTAYLFAPVGHDNDTTDTLSFSIANKPSWASFDEATGTLSGTPGNADVGITNNIVISVSDGTETASLPGFSLTVNNVNDAPVISGNPATEVNEDSAYYYKPQVTDVDSTSLTFSITNKPTWASFDEATGALSGTPDNSHVGTTSGIVISVSDGAASDSLPAFNLTVKNVNDAPVGESLVINFDEDTSADISPALSDVDSNNLTRNVISSPAHGSLVATTNGWTYTPATNYNGSDVFEYRVSDGQASSVTYSVTLNIAAVNDDPVAVDDTFVLTANDQASYTLDVLTNDTDVDEDTVQLDWVKPTSGQASLQDNKILLATTQSGTVTVQYGVVDGNGGKAMAKATVTIKSDKLEAPTITAPDDVEVNATALSTKVDLGTAVAFDSTGKPLPVSLVDNTTFFRPGVNTVYWQTEDSQGNVAEASQTVTVHPLVSIEKDGETTEGTSHTVKVYLNGPAPSYPVTIPYTVSGTSDSADHDLVDGEVVITEGTVGEITFDVKSDEVSEGVETLTIALDSSLNLGSKNQYTLSIYEQNVAPKVSVTVKQGDEQRSKVENSDQAVTVTATVADPNVGDTHTYAWVAADDKLAAVIAGQTQGSTLSFSPSELSSAIYHLQLTVTDSGPLSVKEDVYLEVVAALAVLGDADSDGDLIPDNQEGHNDSDNDGIPDYQDAISDCNVIQEAVSDPSSYLVEGDPGVCLRKGVTVAGNETGGTQLLDTEVTTQLGEDDTADNIGGIFDFVATGLPQVGQSYRVVFPQRRPIPANAVYRKYKDGLGWVDFVEGADNSLASTQGEAGYCPPPGDVSWTQGLTEGHWCVQLTIQDGGPNDDDGIANGNVVDPGGVAAKVTSNTIPKAQGDTVSVSRNGHIMIDALANDSDADGHALTIANATADFGSVAVVNNWLSYTAKDQFYGVATINYSVTDNNGGTDFADVTVKVVNSQTPVAVDDEVETDDRTSLVIRVLSNDSDPDADTLTIVSAVAQNGVVSINSDQTLAYTPKVGFEGVDTITYVIRDSNGLEDTGLVKVTTKLTQSVTVENEAGGSLGGLTLALLALFGLTRRVGKRGWLMLLALLSFNSQASWFVESDLGMSNAHERSGLEAGTVVDSDDTDFYWTVGVGYEFDSDWALTARYIDQGQGSATIRNNTATPEEYHQSVAKFSPVLASGIGLDVRYSLWQSESVYLNVSAGGMYWEVDFDSFYQGNTISSSDDGIDPYLGLELGYEINDNWTVGLGVTRYFIDANDVDGFALRLKYRFSEEE</sequence>
<dbReference type="SMART" id="SM00736">
    <property type="entry name" value="CADG"/>
    <property type="match status" value="3"/>
</dbReference>
<accession>A0ABW9YR01</accession>
<dbReference type="Gene3D" id="2.60.40.3440">
    <property type="match status" value="4"/>
</dbReference>
<feature type="domain" description="Dystroglycan-type cadherin-like" evidence="3">
    <location>
        <begin position="226"/>
        <end position="322"/>
    </location>
</feature>
<feature type="domain" description="Dystroglycan-type cadherin-like" evidence="3">
    <location>
        <begin position="1093"/>
        <end position="1183"/>
    </location>
</feature>
<dbReference type="NCBIfam" id="NF041766">
    <property type="entry name" value="choice_anch_U"/>
    <property type="match status" value="1"/>
</dbReference>
<dbReference type="Gene3D" id="2.40.160.20">
    <property type="match status" value="1"/>
</dbReference>
<protein>
    <submittedName>
        <fullName evidence="4">Tandem-95 repeat protein</fullName>
    </submittedName>
</protein>
<dbReference type="Pfam" id="PF17963">
    <property type="entry name" value="Big_9"/>
    <property type="match status" value="9"/>
</dbReference>
<dbReference type="Gene3D" id="2.60.40.10">
    <property type="entry name" value="Immunoglobulins"/>
    <property type="match status" value="4"/>
</dbReference>
<dbReference type="Gene3D" id="2.60.40.2810">
    <property type="match status" value="3"/>
</dbReference>
<evidence type="ECO:0000313" key="4">
    <source>
        <dbReference type="EMBL" id="NBI55997.1"/>
    </source>
</evidence>
<dbReference type="InterPro" id="IPR053784">
    <property type="entry name" value="Choice_anch_U_dom"/>
</dbReference>
<dbReference type="Pfam" id="PF17892">
    <property type="entry name" value="Cadherin_5"/>
    <property type="match status" value="1"/>
</dbReference>
<evidence type="ECO:0000256" key="1">
    <source>
        <dbReference type="ARBA" id="ARBA00022729"/>
    </source>
</evidence>
<dbReference type="NCBIfam" id="NF012211">
    <property type="entry name" value="tand_rpt_95"/>
    <property type="match status" value="10"/>
</dbReference>
<gene>
    <name evidence="4" type="ORF">EIZ48_26170</name>
</gene>
<dbReference type="SUPFAM" id="SSF56925">
    <property type="entry name" value="OMPA-like"/>
    <property type="match status" value="1"/>
</dbReference>
<reference evidence="4 5" key="1">
    <citation type="journal article" date="2017" name="Int. J. Syst. Evol. Microbiol.">
        <title>Photobacterium alginatilyticum sp. nov., a marine bacterium isolated from bottom seawater.</title>
        <authorList>
            <person name="Wang X."/>
            <person name="Wang Y."/>
            <person name="Yang X."/>
            <person name="Sun H."/>
            <person name="Li B."/>
            <person name="Zhang X.H."/>
        </authorList>
    </citation>
    <scope>NUCLEOTIDE SEQUENCE [LARGE SCALE GENOMIC DNA]</scope>
    <source>
        <strain evidence="4 5">P03D4</strain>
    </source>
</reference>
<dbReference type="InterPro" id="IPR010221">
    <property type="entry name" value="VCBS_dom"/>
</dbReference>
<evidence type="ECO:0000259" key="3">
    <source>
        <dbReference type="SMART" id="SM00736"/>
    </source>
</evidence>
<dbReference type="InterPro" id="IPR044048">
    <property type="entry name" value="Big_12"/>
</dbReference>
<dbReference type="PANTHER" id="PTHR34720:SF9">
    <property type="entry name" value="BLR4714 PROTEIN"/>
    <property type="match status" value="1"/>
</dbReference>
<dbReference type="Pfam" id="PF19078">
    <property type="entry name" value="Big_12"/>
    <property type="match status" value="1"/>
</dbReference>
<dbReference type="EMBL" id="RSEJ01000042">
    <property type="protein sequence ID" value="NBI55997.1"/>
    <property type="molecule type" value="Genomic_DNA"/>
</dbReference>
<dbReference type="SUPFAM" id="SSF49313">
    <property type="entry name" value="Cadherin-like"/>
    <property type="match status" value="3"/>
</dbReference>
<evidence type="ECO:0000313" key="5">
    <source>
        <dbReference type="Proteomes" id="UP000738517"/>
    </source>
</evidence>
<keyword evidence="1" id="KW-0732">Signal</keyword>
<dbReference type="InterPro" id="IPR011250">
    <property type="entry name" value="OMP/PagP_B-barrel"/>
</dbReference>
<dbReference type="InterPro" id="IPR041690">
    <property type="entry name" value="Cadherin_5"/>
</dbReference>